<reference evidence="1" key="1">
    <citation type="submission" date="2022-11" db="EMBL/GenBank/DDBJ databases">
        <title>Draft genome sequence of Hoeflea poritis E7-10 and Hoeflea prorocentri PM5-8, separated from scleractinian coral Porites lutea and marine dinoflagellate.</title>
        <authorList>
            <person name="Zhang G."/>
            <person name="Wei Q."/>
            <person name="Cai L."/>
        </authorList>
    </citation>
    <scope>NUCLEOTIDE SEQUENCE</scope>
    <source>
        <strain evidence="1">PM5-8</strain>
    </source>
</reference>
<protein>
    <submittedName>
        <fullName evidence="1">Major capsid protein</fullName>
    </submittedName>
</protein>
<dbReference type="Proteomes" id="UP001151234">
    <property type="component" value="Unassembled WGS sequence"/>
</dbReference>
<evidence type="ECO:0000313" key="1">
    <source>
        <dbReference type="EMBL" id="MDA5398773.1"/>
    </source>
</evidence>
<sequence>MATTKRTDIITPEVYLAYMEEEFPERNIFVRSGILESPPKEVQSQLNAGGRLINMPYWDYLSRSAPDIVSDDDTVEITPRKITASKDQAVKHYWAKAYSHMDIAGVMATGNRKDPEGHVLKHLSEDWMGAEQTMLIAACRGVFADNAANDSSDMIYSVYQDIASPTAANRFSRSAFDRACQTMGDRLGDVVAIAMHSSVFLAVQDNDDIDYVQDSKLEKEIPYYKGRLVIVDDQMPVTAGTNASKYTCFLFGRGAFGYASAALDADQALEYDRSPLKGNGGGQTNMVTRRHCILHPRGIKWTDASCAGISPTEGELANALNWDRVYDRKNIKLAQLDVNAG</sequence>
<evidence type="ECO:0000313" key="2">
    <source>
        <dbReference type="Proteomes" id="UP001151234"/>
    </source>
</evidence>
<keyword evidence="2" id="KW-1185">Reference proteome</keyword>
<organism evidence="1 2">
    <name type="scientific">Hoeflea prorocentri</name>
    <dbReference type="NCBI Taxonomy" id="1922333"/>
    <lineage>
        <taxon>Bacteria</taxon>
        <taxon>Pseudomonadati</taxon>
        <taxon>Pseudomonadota</taxon>
        <taxon>Alphaproteobacteria</taxon>
        <taxon>Hyphomicrobiales</taxon>
        <taxon>Rhizobiaceae</taxon>
        <taxon>Hoeflea</taxon>
    </lineage>
</organism>
<dbReference type="AlphaFoldDB" id="A0A9X3UGL1"/>
<gene>
    <name evidence="1" type="ORF">OQ273_09355</name>
</gene>
<dbReference type="InterPro" id="IPR045404">
    <property type="entry name" value="Gp13-like"/>
</dbReference>
<accession>A0A9X3UGL1</accession>
<dbReference type="EMBL" id="JAPJZI010000001">
    <property type="protein sequence ID" value="MDA5398773.1"/>
    <property type="molecule type" value="Genomic_DNA"/>
</dbReference>
<name>A0A9X3UGL1_9HYPH</name>
<proteinExistence type="predicted"/>
<dbReference type="Pfam" id="PF20036">
    <property type="entry name" value="Gp13-like"/>
    <property type="match status" value="1"/>
</dbReference>
<dbReference type="RefSeq" id="WP_267990177.1">
    <property type="nucleotide sequence ID" value="NZ_JAPJZI010000001.1"/>
</dbReference>
<comment type="caution">
    <text evidence="1">The sequence shown here is derived from an EMBL/GenBank/DDBJ whole genome shotgun (WGS) entry which is preliminary data.</text>
</comment>